<dbReference type="PROSITE" id="PS00211">
    <property type="entry name" value="ABC_TRANSPORTER_1"/>
    <property type="match status" value="1"/>
</dbReference>
<gene>
    <name evidence="7" type="ORF">HN018_04240</name>
</gene>
<evidence type="ECO:0000259" key="6">
    <source>
        <dbReference type="PROSITE" id="PS50893"/>
    </source>
</evidence>
<dbReference type="InterPro" id="IPR050107">
    <property type="entry name" value="ABC_carbohydrate_import_ATPase"/>
</dbReference>
<feature type="domain" description="ABC transporter" evidence="6">
    <location>
        <begin position="252"/>
        <end position="505"/>
    </location>
</feature>
<dbReference type="EMBL" id="CP053708">
    <property type="protein sequence ID" value="QKE89347.1"/>
    <property type="molecule type" value="Genomic_DNA"/>
</dbReference>
<accession>A0A6M8HLY7</accession>
<sequence>MSGTITLHGVRKAYGPVVALEALDFEIRVGEVVGLVGQNGSGKSTLLKILSGLALPDSGEIRLDGEKIVLDSAAAATRYGIGMVHQEQSLIPNLTVAENIFLDKAHASKRMGLYRWSSLNAAARAQLDKLSVDIPTTILVEDLRFSERQQVEFAKVLAIEEMVDKPPLILFDEPTSLLTPDEIRSLFAQINRLRARASIVFVSHRLEEVLEISDRVIVLTDGRKMAERSTSSIDREELYELMVGRQRVDPAIRNQKRSARESTPLLEVNRLTSHPHFRDVTLRLGRGEILGIVGVLGSGAEELCRAIFGVIKPDSGDVLLDGKVLKINGPRSAVRQGIGYLPANRRAEGMLPGRSLTENAVITFGSEYGWRSCILNRRREREVAQNWMSRLKVKMNKASAAISSLSGGNQQKIVLAKWLLAKNLRLLLLDHPSRGLDPGARDDLFEVVREQVSNGLSVIFVADTIAELLDLSDRIVVMRDGEVTAQFEPSSGTLPREEEIVAAMV</sequence>
<keyword evidence="5 7" id="KW-0067">ATP-binding</keyword>
<dbReference type="PANTHER" id="PTHR43790:SF9">
    <property type="entry name" value="GALACTOFURANOSE TRANSPORTER ATP-BINDING PROTEIN YTFR"/>
    <property type="match status" value="1"/>
</dbReference>
<protein>
    <submittedName>
        <fullName evidence="7">Sugar ABC transporter ATP-binding protein</fullName>
    </submittedName>
</protein>
<evidence type="ECO:0000313" key="7">
    <source>
        <dbReference type="EMBL" id="QKE89347.1"/>
    </source>
</evidence>
<dbReference type="InterPro" id="IPR003593">
    <property type="entry name" value="AAA+_ATPase"/>
</dbReference>
<dbReference type="SMART" id="SM00382">
    <property type="entry name" value="AAA"/>
    <property type="match status" value="2"/>
</dbReference>
<evidence type="ECO:0000256" key="5">
    <source>
        <dbReference type="ARBA" id="ARBA00022840"/>
    </source>
</evidence>
<dbReference type="PROSITE" id="PS50893">
    <property type="entry name" value="ABC_TRANSPORTER_2"/>
    <property type="match status" value="2"/>
</dbReference>
<dbReference type="InterPro" id="IPR003439">
    <property type="entry name" value="ABC_transporter-like_ATP-bd"/>
</dbReference>
<dbReference type="Pfam" id="PF00005">
    <property type="entry name" value="ABC_tran"/>
    <property type="match status" value="2"/>
</dbReference>
<dbReference type="Proteomes" id="UP000500767">
    <property type="component" value="Chromosome"/>
</dbReference>
<dbReference type="Gene3D" id="3.40.50.300">
    <property type="entry name" value="P-loop containing nucleotide triphosphate hydrolases"/>
    <property type="match status" value="2"/>
</dbReference>
<dbReference type="PANTHER" id="PTHR43790">
    <property type="entry name" value="CARBOHYDRATE TRANSPORT ATP-BINDING PROTEIN MG119-RELATED"/>
    <property type="match status" value="1"/>
</dbReference>
<proteinExistence type="predicted"/>
<keyword evidence="8" id="KW-1185">Reference proteome</keyword>
<evidence type="ECO:0000256" key="2">
    <source>
        <dbReference type="ARBA" id="ARBA00022597"/>
    </source>
</evidence>
<reference evidence="7 8" key="1">
    <citation type="journal article" date="2014" name="World J. Microbiol. Biotechnol.">
        <title>Biodiversity and physiological characteristics of Antarctic and Arctic lichens-associated bacteria.</title>
        <authorList>
            <person name="Lee Y.M."/>
            <person name="Kim E.H."/>
            <person name="Lee H.K."/>
            <person name="Hong S.G."/>
        </authorList>
    </citation>
    <scope>NUCLEOTIDE SEQUENCE [LARGE SCALE GENOMIC DNA]</scope>
    <source>
        <strain evidence="7 8">PAMC 26569</strain>
    </source>
</reference>
<dbReference type="GO" id="GO:0016887">
    <property type="term" value="F:ATP hydrolysis activity"/>
    <property type="evidence" value="ECO:0007669"/>
    <property type="project" value="InterPro"/>
</dbReference>
<dbReference type="GO" id="GO:0005524">
    <property type="term" value="F:ATP binding"/>
    <property type="evidence" value="ECO:0007669"/>
    <property type="project" value="UniProtKB-KW"/>
</dbReference>
<dbReference type="RefSeq" id="WP_171837473.1">
    <property type="nucleotide sequence ID" value="NZ_CP053708.1"/>
</dbReference>
<keyword evidence="4" id="KW-0547">Nucleotide-binding</keyword>
<dbReference type="AlphaFoldDB" id="A0A6M8HLY7"/>
<keyword evidence="2" id="KW-0762">Sugar transport</keyword>
<dbReference type="KEGG" id="lck:HN018_04240"/>
<keyword evidence="3" id="KW-0677">Repeat</keyword>
<dbReference type="SUPFAM" id="SSF52540">
    <property type="entry name" value="P-loop containing nucleoside triphosphate hydrolases"/>
    <property type="match status" value="2"/>
</dbReference>
<dbReference type="CDD" id="cd03216">
    <property type="entry name" value="ABC_Carb_Monos_I"/>
    <property type="match status" value="1"/>
</dbReference>
<name>A0A6M8HLY7_9PROT</name>
<organism evidence="7 8">
    <name type="scientific">Lichenicola cladoniae</name>
    <dbReference type="NCBI Taxonomy" id="1484109"/>
    <lineage>
        <taxon>Bacteria</taxon>
        <taxon>Pseudomonadati</taxon>
        <taxon>Pseudomonadota</taxon>
        <taxon>Alphaproteobacteria</taxon>
        <taxon>Acetobacterales</taxon>
        <taxon>Acetobacteraceae</taxon>
        <taxon>Lichenicola</taxon>
    </lineage>
</organism>
<dbReference type="InterPro" id="IPR017871">
    <property type="entry name" value="ABC_transporter-like_CS"/>
</dbReference>
<feature type="domain" description="ABC transporter" evidence="6">
    <location>
        <begin position="5"/>
        <end position="246"/>
    </location>
</feature>
<keyword evidence="1" id="KW-0813">Transport</keyword>
<evidence type="ECO:0000313" key="8">
    <source>
        <dbReference type="Proteomes" id="UP000500767"/>
    </source>
</evidence>
<dbReference type="CDD" id="cd03215">
    <property type="entry name" value="ABC_Carb_Monos_II"/>
    <property type="match status" value="1"/>
</dbReference>
<evidence type="ECO:0000256" key="1">
    <source>
        <dbReference type="ARBA" id="ARBA00022448"/>
    </source>
</evidence>
<evidence type="ECO:0000256" key="3">
    <source>
        <dbReference type="ARBA" id="ARBA00022737"/>
    </source>
</evidence>
<dbReference type="InterPro" id="IPR027417">
    <property type="entry name" value="P-loop_NTPase"/>
</dbReference>
<evidence type="ECO:0000256" key="4">
    <source>
        <dbReference type="ARBA" id="ARBA00022741"/>
    </source>
</evidence>